<feature type="domain" description="C2H2-type" evidence="9">
    <location>
        <begin position="459"/>
        <end position="486"/>
    </location>
</feature>
<evidence type="ECO:0000256" key="8">
    <source>
        <dbReference type="PROSITE-ProRule" id="PRU01263"/>
    </source>
</evidence>
<protein>
    <submittedName>
        <fullName evidence="12">Zinc finger protein 260-like isoform X1</fullName>
    </submittedName>
</protein>
<dbReference type="FunFam" id="3.30.160.60:FF:000202">
    <property type="entry name" value="Zinc finger protein 574"/>
    <property type="match status" value="1"/>
</dbReference>
<feature type="domain" description="C2H2-type" evidence="9">
    <location>
        <begin position="365"/>
        <end position="393"/>
    </location>
</feature>
<evidence type="ECO:0000259" key="10">
    <source>
        <dbReference type="PROSITE" id="PS51915"/>
    </source>
</evidence>
<evidence type="ECO:0000313" key="11">
    <source>
        <dbReference type="Proteomes" id="UP000504629"/>
    </source>
</evidence>
<feature type="domain" description="C2H2-type" evidence="9">
    <location>
        <begin position="394"/>
        <end position="422"/>
    </location>
</feature>
<dbReference type="FunFam" id="3.30.160.60:FF:000446">
    <property type="entry name" value="Zinc finger protein"/>
    <property type="match status" value="1"/>
</dbReference>
<dbReference type="PROSITE" id="PS50157">
    <property type="entry name" value="ZINC_FINGER_C2H2_2"/>
    <property type="match status" value="9"/>
</dbReference>
<dbReference type="PROSITE" id="PS51915">
    <property type="entry name" value="ZAD"/>
    <property type="match status" value="1"/>
</dbReference>
<organism evidence="11 12">
    <name type="scientific">Bombyx mandarina</name>
    <name type="common">Wild silk moth</name>
    <name type="synonym">Wild silkworm</name>
    <dbReference type="NCBI Taxonomy" id="7092"/>
    <lineage>
        <taxon>Eukaryota</taxon>
        <taxon>Metazoa</taxon>
        <taxon>Ecdysozoa</taxon>
        <taxon>Arthropoda</taxon>
        <taxon>Hexapoda</taxon>
        <taxon>Insecta</taxon>
        <taxon>Pterygota</taxon>
        <taxon>Neoptera</taxon>
        <taxon>Endopterygota</taxon>
        <taxon>Lepidoptera</taxon>
        <taxon>Glossata</taxon>
        <taxon>Ditrysia</taxon>
        <taxon>Bombycoidea</taxon>
        <taxon>Bombycidae</taxon>
        <taxon>Bombycinae</taxon>
        <taxon>Bombyx</taxon>
    </lineage>
</organism>
<dbReference type="SUPFAM" id="SSF57716">
    <property type="entry name" value="Glucocorticoid receptor-like (DNA-binding domain)"/>
    <property type="match status" value="1"/>
</dbReference>
<accession>A0A6J2JV38</accession>
<dbReference type="InterPro" id="IPR036236">
    <property type="entry name" value="Znf_C2H2_sf"/>
</dbReference>
<dbReference type="GO" id="GO:0008270">
    <property type="term" value="F:zinc ion binding"/>
    <property type="evidence" value="ECO:0007669"/>
    <property type="project" value="UniProtKB-UniRule"/>
</dbReference>
<gene>
    <name evidence="12" type="primary">LOC114244445</name>
</gene>
<dbReference type="GO" id="GO:0032502">
    <property type="term" value="P:developmental process"/>
    <property type="evidence" value="ECO:0007669"/>
    <property type="project" value="UniProtKB-ARBA"/>
</dbReference>
<dbReference type="OrthoDB" id="427030at2759"/>
<dbReference type="GO" id="GO:0000981">
    <property type="term" value="F:DNA-binding transcription factor activity, RNA polymerase II-specific"/>
    <property type="evidence" value="ECO:0007669"/>
    <property type="project" value="TreeGrafter"/>
</dbReference>
<dbReference type="SUPFAM" id="SSF57667">
    <property type="entry name" value="beta-beta-alpha zinc fingers"/>
    <property type="match status" value="5"/>
</dbReference>
<dbReference type="InterPro" id="IPR013087">
    <property type="entry name" value="Znf_C2H2_type"/>
</dbReference>
<evidence type="ECO:0000256" key="6">
    <source>
        <dbReference type="ARBA" id="ARBA00037948"/>
    </source>
</evidence>
<feature type="binding site" evidence="8">
    <location>
        <position position="10"/>
    </location>
    <ligand>
        <name>Zn(2+)</name>
        <dbReference type="ChEBI" id="CHEBI:29105"/>
    </ligand>
</feature>
<reference evidence="12" key="1">
    <citation type="submission" date="2025-08" db="UniProtKB">
        <authorList>
            <consortium name="RefSeq"/>
        </authorList>
    </citation>
    <scope>IDENTIFICATION</scope>
    <source>
        <tissue evidence="12">Silk gland</tissue>
    </source>
</reference>
<dbReference type="Proteomes" id="UP000504629">
    <property type="component" value="Unplaced"/>
</dbReference>
<dbReference type="PANTHER" id="PTHR24388">
    <property type="entry name" value="ZINC FINGER PROTEIN"/>
    <property type="match status" value="1"/>
</dbReference>
<comment type="similarity">
    <text evidence="6">Belongs to the snail C2H2-type zinc-finger protein family.</text>
</comment>
<dbReference type="PROSITE" id="PS00028">
    <property type="entry name" value="ZINC_FINGER_C2H2_1"/>
    <property type="match status" value="9"/>
</dbReference>
<dbReference type="RefSeq" id="XP_028032074.1">
    <property type="nucleotide sequence ID" value="XM_028176273.1"/>
</dbReference>
<evidence type="ECO:0000256" key="4">
    <source>
        <dbReference type="ARBA" id="ARBA00022833"/>
    </source>
</evidence>
<evidence type="ECO:0000259" key="9">
    <source>
        <dbReference type="PROSITE" id="PS50157"/>
    </source>
</evidence>
<feature type="binding site" evidence="8">
    <location>
        <position position="52"/>
    </location>
    <ligand>
        <name>Zn(2+)</name>
        <dbReference type="ChEBI" id="CHEBI:29105"/>
    </ligand>
</feature>
<evidence type="ECO:0000256" key="7">
    <source>
        <dbReference type="PROSITE-ProRule" id="PRU00042"/>
    </source>
</evidence>
<dbReference type="InterPro" id="IPR012934">
    <property type="entry name" value="Znf_AD"/>
</dbReference>
<keyword evidence="5" id="KW-0539">Nucleus</keyword>
<name>A0A6J2JV38_BOMMA</name>
<evidence type="ECO:0000256" key="1">
    <source>
        <dbReference type="ARBA" id="ARBA00022723"/>
    </source>
</evidence>
<dbReference type="GeneID" id="114244445"/>
<feature type="domain" description="C2H2-type" evidence="9">
    <location>
        <begin position="515"/>
        <end position="538"/>
    </location>
</feature>
<keyword evidence="1 8" id="KW-0479">Metal-binding</keyword>
<dbReference type="Gene3D" id="3.30.160.60">
    <property type="entry name" value="Classic Zinc Finger"/>
    <property type="match status" value="6"/>
</dbReference>
<dbReference type="GO" id="GO:0005634">
    <property type="term" value="C:nucleus"/>
    <property type="evidence" value="ECO:0007669"/>
    <property type="project" value="InterPro"/>
</dbReference>
<feature type="domain" description="C2H2-type" evidence="9">
    <location>
        <begin position="191"/>
        <end position="213"/>
    </location>
</feature>
<feature type="domain" description="ZAD" evidence="10">
    <location>
        <begin position="5"/>
        <end position="76"/>
    </location>
</feature>
<keyword evidence="3 7" id="KW-0863">Zinc-finger</keyword>
<keyword evidence="2" id="KW-0677">Repeat</keyword>
<dbReference type="KEGG" id="bman:114244445"/>
<evidence type="ECO:0000256" key="3">
    <source>
        <dbReference type="ARBA" id="ARBA00022771"/>
    </source>
</evidence>
<feature type="domain" description="C2H2-type" evidence="9">
    <location>
        <begin position="431"/>
        <end position="458"/>
    </location>
</feature>
<proteinExistence type="inferred from homology"/>
<dbReference type="PANTHER" id="PTHR24388:SF53">
    <property type="entry name" value="CHORION TRANSCRIPTION FACTOR CF2-RELATED"/>
    <property type="match status" value="1"/>
</dbReference>
<feature type="domain" description="C2H2-type" evidence="9">
    <location>
        <begin position="301"/>
        <end position="329"/>
    </location>
</feature>
<dbReference type="GO" id="GO:0000978">
    <property type="term" value="F:RNA polymerase II cis-regulatory region sequence-specific DNA binding"/>
    <property type="evidence" value="ECO:0007669"/>
    <property type="project" value="TreeGrafter"/>
</dbReference>
<dbReference type="SMART" id="SM00868">
    <property type="entry name" value="zf-AD"/>
    <property type="match status" value="1"/>
</dbReference>
<dbReference type="FunFam" id="3.30.160.60:FF:002343">
    <property type="entry name" value="Zinc finger protein 33A"/>
    <property type="match status" value="1"/>
</dbReference>
<keyword evidence="11" id="KW-1185">Reference proteome</keyword>
<dbReference type="SMART" id="SM00355">
    <property type="entry name" value="ZnF_C2H2"/>
    <property type="match status" value="12"/>
</dbReference>
<dbReference type="Pfam" id="PF07776">
    <property type="entry name" value="zf-AD"/>
    <property type="match status" value="1"/>
</dbReference>
<evidence type="ECO:0000256" key="2">
    <source>
        <dbReference type="ARBA" id="ARBA00022737"/>
    </source>
</evidence>
<dbReference type="Pfam" id="PF00096">
    <property type="entry name" value="zf-C2H2"/>
    <property type="match status" value="5"/>
</dbReference>
<dbReference type="AlphaFoldDB" id="A0A6J2JV38"/>
<feature type="binding site" evidence="8">
    <location>
        <position position="49"/>
    </location>
    <ligand>
        <name>Zn(2+)</name>
        <dbReference type="ChEBI" id="CHEBI:29105"/>
    </ligand>
</feature>
<feature type="domain" description="C2H2-type" evidence="9">
    <location>
        <begin position="274"/>
        <end position="302"/>
    </location>
</feature>
<evidence type="ECO:0000256" key="5">
    <source>
        <dbReference type="ARBA" id="ARBA00023242"/>
    </source>
</evidence>
<dbReference type="InterPro" id="IPR050527">
    <property type="entry name" value="Snail/Krueppel_Znf"/>
</dbReference>
<feature type="binding site" evidence="8">
    <location>
        <position position="7"/>
    </location>
    <ligand>
        <name>Zn(2+)</name>
        <dbReference type="ChEBI" id="CHEBI:29105"/>
    </ligand>
</feature>
<feature type="domain" description="C2H2-type" evidence="9">
    <location>
        <begin position="487"/>
        <end position="514"/>
    </location>
</feature>
<keyword evidence="4 8" id="KW-0862">Zinc</keyword>
<evidence type="ECO:0000313" key="12">
    <source>
        <dbReference type="RefSeq" id="XP_028032074.1"/>
    </source>
</evidence>
<sequence length="554" mass="63888">MENKNVCIACLASDTRLHDMYRYGLVEIYEDITTIQITADESNYQHYLCSVCATQLMKCATFKEKCHRAQRLMNMLGSLPIQEVDRETYHLNTPLAIHTLHSMSLSTQVDYIKEEYDNVENCAYLDDFKVMSPINEETIETEDLKEEIDSKSYDNVKLFEEDIHVMMLSEEEQLAEIQRRKESVNYKCSLYKCEKCYKGFMTDVTYTNHMIRHDPCSGAHECGICGIRRASVRELRLHAASAHERHFLCAHCSHVTRSLHRAREHRASHGGCRFRCERCGSSFKASTTYLSHMRLRHPTHDRCPLCHKRFLGRLGLKMHMKRAHGECKKSLEEHVCDGCDVNFNSEDALERHRSVLSDVSCQDLRSCAECGFGFQTEELLQEHVDSVHAVDETAKCSKCDKNFANKRTLSKHIQRYHLGNLRAVRPAETEYVCEMCGTRCSSAVSLLNHQRTHTGEKPYQCPDCPKRFSVSQGLRIHIRTHTGERPFKCTNCPKAFKNKAALNRHNRVHTGVRPYACPHCLKAFSQSNSMKLHVSTVHLKMPAPYRNRRKNNSS</sequence>